<gene>
    <name evidence="1" type="ORF">SO3561_00237</name>
</gene>
<dbReference type="Proteomes" id="UP000217446">
    <property type="component" value="Unassembled WGS sequence"/>
</dbReference>
<organism evidence="1 2">
    <name type="scientific">Streptomyces olivochromogenes</name>
    <dbReference type="NCBI Taxonomy" id="1963"/>
    <lineage>
        <taxon>Bacteria</taxon>
        <taxon>Bacillati</taxon>
        <taxon>Actinomycetota</taxon>
        <taxon>Actinomycetes</taxon>
        <taxon>Kitasatosporales</taxon>
        <taxon>Streptomycetaceae</taxon>
        <taxon>Streptomyces</taxon>
    </lineage>
</organism>
<accession>A0A250V3W1</accession>
<evidence type="ECO:0000313" key="1">
    <source>
        <dbReference type="EMBL" id="GAX48756.1"/>
    </source>
</evidence>
<protein>
    <submittedName>
        <fullName evidence="1">Uncharacterized protein</fullName>
    </submittedName>
</protein>
<name>A0A250V3W1_STROL</name>
<dbReference type="EMBL" id="BDQI01000001">
    <property type="protein sequence ID" value="GAX48756.1"/>
    <property type="molecule type" value="Genomic_DNA"/>
</dbReference>
<keyword evidence="2" id="KW-1185">Reference proteome</keyword>
<dbReference type="RefSeq" id="WP_235613379.1">
    <property type="nucleotide sequence ID" value="NZ_BDQI01000001.1"/>
</dbReference>
<comment type="caution">
    <text evidence="1">The sequence shown here is derived from an EMBL/GenBank/DDBJ whole genome shotgun (WGS) entry which is preliminary data.</text>
</comment>
<reference evidence="2" key="1">
    <citation type="submission" date="2017-05" db="EMBL/GenBank/DDBJ databases">
        <title>Streptomyces olivochromogenes NBRC 3561 whole genome shotgun sequence.</title>
        <authorList>
            <person name="Dohra H."/>
            <person name="Kodani S."/>
        </authorList>
    </citation>
    <scope>NUCLEOTIDE SEQUENCE [LARGE SCALE GENOMIC DNA]</scope>
    <source>
        <strain evidence="2">NBRC 3561</strain>
    </source>
</reference>
<proteinExistence type="predicted"/>
<dbReference type="AlphaFoldDB" id="A0A250V3W1"/>
<sequence>MTPAATGARANLRGTPCVRLPAGEALVNAMAQGWSECDVRAVRATIHSADGSALLAALRSRPVRAVLQSAGDGVAASAARRVPGADAVAAEFLKHLTARGRDGDAELADLLRGSAEGGPGTAVALSARCPLPVDLEELATLLEGD</sequence>
<evidence type="ECO:0000313" key="2">
    <source>
        <dbReference type="Proteomes" id="UP000217446"/>
    </source>
</evidence>